<comment type="caution">
    <text evidence="2">The sequence shown here is derived from an EMBL/GenBank/DDBJ whole genome shotgun (WGS) entry which is preliminary data.</text>
</comment>
<organism evidence="2 3">
    <name type="scientific">Conoideocrella luteorostrata</name>
    <dbReference type="NCBI Taxonomy" id="1105319"/>
    <lineage>
        <taxon>Eukaryota</taxon>
        <taxon>Fungi</taxon>
        <taxon>Dikarya</taxon>
        <taxon>Ascomycota</taxon>
        <taxon>Pezizomycotina</taxon>
        <taxon>Sordariomycetes</taxon>
        <taxon>Hypocreomycetidae</taxon>
        <taxon>Hypocreales</taxon>
        <taxon>Clavicipitaceae</taxon>
        <taxon>Conoideocrella</taxon>
    </lineage>
</organism>
<evidence type="ECO:0000313" key="3">
    <source>
        <dbReference type="Proteomes" id="UP001251528"/>
    </source>
</evidence>
<evidence type="ECO:0000256" key="1">
    <source>
        <dbReference type="SAM" id="MobiDB-lite"/>
    </source>
</evidence>
<sequence length="137" mass="15554">MAKSYELYDDKAWERGEHMFEALRDAQGSEGFYQEITNFVTKHQNLAKCNFSEIGYLGMQNEQKDDDGGLGIQRSPAGTLFDNSSARQLPSTYPGPFKLRWDDFRLRNILVGLDRHIVALGDRRLLSCLHGTQVLGV</sequence>
<keyword evidence="3" id="KW-1185">Reference proteome</keyword>
<feature type="region of interest" description="Disordered" evidence="1">
    <location>
        <begin position="65"/>
        <end position="88"/>
    </location>
</feature>
<dbReference type="EMBL" id="JASWJB010000237">
    <property type="protein sequence ID" value="KAK2592922.1"/>
    <property type="molecule type" value="Genomic_DNA"/>
</dbReference>
<evidence type="ECO:0000313" key="2">
    <source>
        <dbReference type="EMBL" id="KAK2592922.1"/>
    </source>
</evidence>
<protein>
    <submittedName>
        <fullName evidence="2">Uncharacterized protein</fullName>
    </submittedName>
</protein>
<reference evidence="2" key="1">
    <citation type="submission" date="2023-06" db="EMBL/GenBank/DDBJ databases">
        <title>Conoideocrella luteorostrata (Hypocreales: Clavicipitaceae), a potential biocontrol fungus for elongate hemlock scale in United States Christmas tree production areas.</title>
        <authorList>
            <person name="Barrett H."/>
            <person name="Lovett B."/>
            <person name="Macias A.M."/>
            <person name="Stajich J.E."/>
            <person name="Kasson M.T."/>
        </authorList>
    </citation>
    <scope>NUCLEOTIDE SEQUENCE</scope>
    <source>
        <strain evidence="2">ARSEF 14590</strain>
    </source>
</reference>
<proteinExistence type="predicted"/>
<dbReference type="Proteomes" id="UP001251528">
    <property type="component" value="Unassembled WGS sequence"/>
</dbReference>
<name>A0AAJ0CHZ5_9HYPO</name>
<accession>A0AAJ0CHZ5</accession>
<dbReference type="AlphaFoldDB" id="A0AAJ0CHZ5"/>
<gene>
    <name evidence="2" type="ORF">QQS21_009367</name>
</gene>